<evidence type="ECO:0000313" key="1">
    <source>
        <dbReference type="EMBL" id="NWC84255.1"/>
    </source>
</evidence>
<organism evidence="1 2">
    <name type="scientific">Pseudomonas putida</name>
    <name type="common">Arthrobacter siderocapsulatus</name>
    <dbReference type="NCBI Taxonomy" id="303"/>
    <lineage>
        <taxon>Bacteria</taxon>
        <taxon>Pseudomonadati</taxon>
        <taxon>Pseudomonadota</taxon>
        <taxon>Gammaproteobacteria</taxon>
        <taxon>Pseudomonadales</taxon>
        <taxon>Pseudomonadaceae</taxon>
        <taxon>Pseudomonas</taxon>
    </lineage>
</organism>
<gene>
    <name evidence="1" type="ORF">HX798_28835</name>
</gene>
<accession>A0A7Y7ZHP6</accession>
<protein>
    <submittedName>
        <fullName evidence="1">Uncharacterized protein</fullName>
    </submittedName>
</protein>
<sequence length="242" mass="26390">MSAVALIPGHRLEAKEALIEGLDPVAESPVTKCNVAELIRAVRTYQVRQMLESQASMSIPEECPHLIIFDDTECEQLMFSGAGARTAALKKWEAISTALNAHLFVRVARNSRDDEHPSAAASEGLSTAVRGQLGKIADWDDRTREAVIEGINQEIQEGCSYSWYDDALSDLLTLVEAVTPAPIAERVPQTCTWTHNTHDSNWDTGCGEKWMLNDGTPTEHGVRFCHSCGKPVAAAEMGQDAA</sequence>
<reference evidence="1 2" key="1">
    <citation type="submission" date="2020-04" db="EMBL/GenBank/DDBJ databases">
        <title>Molecular characterization of pseudomonads from Agaricus bisporus reveal novel blotch 2 pathogens in Western Europe.</title>
        <authorList>
            <person name="Taparia T."/>
            <person name="Krijger M."/>
            <person name="Haynes E."/>
            <person name="Elpinstone J.G."/>
            <person name="Noble R."/>
            <person name="Van Der Wolf J."/>
        </authorList>
    </citation>
    <scope>NUCLEOTIDE SEQUENCE [LARGE SCALE GENOMIC DNA]</scope>
    <source>
        <strain evidence="1 2">P7765</strain>
    </source>
</reference>
<dbReference type="EMBL" id="JACARV010000142">
    <property type="protein sequence ID" value="NWC84255.1"/>
    <property type="molecule type" value="Genomic_DNA"/>
</dbReference>
<comment type="caution">
    <text evidence="1">The sequence shown here is derived from an EMBL/GenBank/DDBJ whole genome shotgun (WGS) entry which is preliminary data.</text>
</comment>
<name>A0A7Y7ZHP6_PSEPU</name>
<dbReference type="AlphaFoldDB" id="A0A7Y7ZHP6"/>
<dbReference type="RefSeq" id="WP_177011391.1">
    <property type="nucleotide sequence ID" value="NZ_JACARV010000142.1"/>
</dbReference>
<evidence type="ECO:0000313" key="2">
    <source>
        <dbReference type="Proteomes" id="UP000542695"/>
    </source>
</evidence>
<proteinExistence type="predicted"/>
<dbReference type="Proteomes" id="UP000542695">
    <property type="component" value="Unassembled WGS sequence"/>
</dbReference>